<feature type="domain" description="Thioesterase TesA-like" evidence="3">
    <location>
        <begin position="25"/>
        <end position="246"/>
    </location>
</feature>
<dbReference type="AlphaFoldDB" id="A0A5C4VGP7"/>
<dbReference type="Pfam" id="PF00975">
    <property type="entry name" value="Thioesterase"/>
    <property type="match status" value="1"/>
</dbReference>
<dbReference type="GO" id="GO:0016787">
    <property type="term" value="F:hydrolase activity"/>
    <property type="evidence" value="ECO:0007669"/>
    <property type="project" value="UniProtKB-KW"/>
</dbReference>
<sequence length="250" mass="27394">MSRAVDSDLWIRRFHPAPDAKARVVCFPHAGGAASAFHAVSASLHPEIEVLAVQYPGRQDRRSEEPVTDLRTLADRAFHALRPWREAPLALFGHSMGSAVAFEVALRMEAEGRPPSVLVASGRRAPALTGTENVHLRDDDGIIAELRTLSGTDSRLLDDPEMREALLPSMRGDYRAIETYAGAPDARLTAPVEVFMGDSDTQVSPEMARAWAAHAAGPFGLRWFTGGHFYLTDRHADFVEHLSEVVRAHA</sequence>
<dbReference type="PANTHER" id="PTHR11487:SF0">
    <property type="entry name" value="S-ACYL FATTY ACID SYNTHASE THIOESTERASE, MEDIUM CHAIN"/>
    <property type="match status" value="1"/>
</dbReference>
<comment type="similarity">
    <text evidence="1">Belongs to the thioesterase family.</text>
</comment>
<dbReference type="OrthoDB" id="8480037at2"/>
<evidence type="ECO:0000313" key="5">
    <source>
        <dbReference type="Proteomes" id="UP000311713"/>
    </source>
</evidence>
<proteinExistence type="inferred from homology"/>
<evidence type="ECO:0000256" key="2">
    <source>
        <dbReference type="ARBA" id="ARBA00022801"/>
    </source>
</evidence>
<dbReference type="RefSeq" id="WP_139639951.1">
    <property type="nucleotide sequence ID" value="NZ_BAAAZS010000014.1"/>
</dbReference>
<dbReference type="InterPro" id="IPR012223">
    <property type="entry name" value="TEII"/>
</dbReference>
<dbReference type="GO" id="GO:0008610">
    <property type="term" value="P:lipid biosynthetic process"/>
    <property type="evidence" value="ECO:0007669"/>
    <property type="project" value="TreeGrafter"/>
</dbReference>
<reference evidence="4 5" key="1">
    <citation type="submission" date="2019-06" db="EMBL/GenBank/DDBJ databases">
        <title>Draft genome of Streptomyces sedi sp. JCM16909.</title>
        <authorList>
            <person name="Klykleung N."/>
            <person name="Tanasupawat S."/>
            <person name="Kudo T."/>
            <person name="Yuki M."/>
            <person name="Ohkuma M."/>
        </authorList>
    </citation>
    <scope>NUCLEOTIDE SEQUENCE [LARGE SCALE GENOMIC DNA]</scope>
    <source>
        <strain evidence="4 5">JCM 16909</strain>
    </source>
</reference>
<accession>A0A5C4VGP7</accession>
<keyword evidence="2" id="KW-0378">Hydrolase</keyword>
<dbReference type="Proteomes" id="UP000311713">
    <property type="component" value="Unassembled WGS sequence"/>
</dbReference>
<dbReference type="EMBL" id="VDGT01000001">
    <property type="protein sequence ID" value="TNM34189.1"/>
    <property type="molecule type" value="Genomic_DNA"/>
</dbReference>
<evidence type="ECO:0000256" key="1">
    <source>
        <dbReference type="ARBA" id="ARBA00007169"/>
    </source>
</evidence>
<dbReference type="SMART" id="SM00824">
    <property type="entry name" value="PKS_TE"/>
    <property type="match status" value="1"/>
</dbReference>
<name>A0A5C4VGP7_9ACTN</name>
<evidence type="ECO:0000259" key="3">
    <source>
        <dbReference type="SMART" id="SM00824"/>
    </source>
</evidence>
<gene>
    <name evidence="4" type="ORF">FH715_00345</name>
</gene>
<organism evidence="4 5">
    <name type="scientific">Streptomyces sedi</name>
    <dbReference type="NCBI Taxonomy" id="555059"/>
    <lineage>
        <taxon>Bacteria</taxon>
        <taxon>Bacillati</taxon>
        <taxon>Actinomycetota</taxon>
        <taxon>Actinomycetes</taxon>
        <taxon>Kitasatosporales</taxon>
        <taxon>Streptomycetaceae</taxon>
        <taxon>Streptomyces</taxon>
    </lineage>
</organism>
<dbReference type="Gene3D" id="3.40.50.1820">
    <property type="entry name" value="alpha/beta hydrolase"/>
    <property type="match status" value="1"/>
</dbReference>
<protein>
    <submittedName>
        <fullName evidence="4">Thioesterase</fullName>
    </submittedName>
</protein>
<comment type="caution">
    <text evidence="4">The sequence shown here is derived from an EMBL/GenBank/DDBJ whole genome shotgun (WGS) entry which is preliminary data.</text>
</comment>
<dbReference type="SUPFAM" id="SSF53474">
    <property type="entry name" value="alpha/beta-Hydrolases"/>
    <property type="match status" value="1"/>
</dbReference>
<evidence type="ECO:0000313" key="4">
    <source>
        <dbReference type="EMBL" id="TNM34189.1"/>
    </source>
</evidence>
<dbReference type="InterPro" id="IPR029058">
    <property type="entry name" value="AB_hydrolase_fold"/>
</dbReference>
<dbReference type="PANTHER" id="PTHR11487">
    <property type="entry name" value="THIOESTERASE"/>
    <property type="match status" value="1"/>
</dbReference>
<keyword evidence="5" id="KW-1185">Reference proteome</keyword>
<dbReference type="InterPro" id="IPR001031">
    <property type="entry name" value="Thioesterase"/>
</dbReference>
<dbReference type="InterPro" id="IPR020802">
    <property type="entry name" value="TesA-like"/>
</dbReference>